<feature type="compositionally biased region" description="Basic and acidic residues" evidence="1">
    <location>
        <begin position="401"/>
        <end position="411"/>
    </location>
</feature>
<evidence type="ECO:0000256" key="1">
    <source>
        <dbReference type="SAM" id="MobiDB-lite"/>
    </source>
</evidence>
<feature type="compositionally biased region" description="Low complexity" evidence="1">
    <location>
        <begin position="596"/>
        <end position="631"/>
    </location>
</feature>
<proteinExistence type="predicted"/>
<evidence type="ECO:0000313" key="2">
    <source>
        <dbReference type="EMBL" id="KAJ7196548.1"/>
    </source>
</evidence>
<feature type="compositionally biased region" description="Polar residues" evidence="1">
    <location>
        <begin position="568"/>
        <end position="577"/>
    </location>
</feature>
<feature type="compositionally biased region" description="Polar residues" evidence="1">
    <location>
        <begin position="552"/>
        <end position="561"/>
    </location>
</feature>
<dbReference type="Proteomes" id="UP001219525">
    <property type="component" value="Unassembled WGS sequence"/>
</dbReference>
<feature type="region of interest" description="Disordered" evidence="1">
    <location>
        <begin position="390"/>
        <end position="633"/>
    </location>
</feature>
<organism evidence="2 3">
    <name type="scientific">Mycena pura</name>
    <dbReference type="NCBI Taxonomy" id="153505"/>
    <lineage>
        <taxon>Eukaryota</taxon>
        <taxon>Fungi</taxon>
        <taxon>Dikarya</taxon>
        <taxon>Basidiomycota</taxon>
        <taxon>Agaricomycotina</taxon>
        <taxon>Agaricomycetes</taxon>
        <taxon>Agaricomycetidae</taxon>
        <taxon>Agaricales</taxon>
        <taxon>Marasmiineae</taxon>
        <taxon>Mycenaceae</taxon>
        <taxon>Mycena</taxon>
    </lineage>
</organism>
<keyword evidence="3" id="KW-1185">Reference proteome</keyword>
<feature type="compositionally biased region" description="Low complexity" evidence="1">
    <location>
        <begin position="506"/>
        <end position="520"/>
    </location>
</feature>
<feature type="region of interest" description="Disordered" evidence="1">
    <location>
        <begin position="20"/>
        <end position="57"/>
    </location>
</feature>
<name>A0AAD6V0B2_9AGAR</name>
<sequence>MAPGKPGFLGLPTFKRKRDEAFPSASVPPLSRALPSAGPSAEGASMFTTPPAAQASKSLGLETAKPPQPLHNKYEAAPLDFEVVDPDRVPWCRPPPVRAMKKGAGKLLRFVLGNDDGEGEQGMYQLGRGEPSVGGKIYFDRDLRRRLEVTDYTPPPGTLGIDRFGLPAPVLPYFVRDVHSNWKPVKASRWMYLSADPPAGTKAGDVAPRPRPEDLPIGEVASSKGKDRAMETEQEVPAEGDHVDAASSVSDYGTLTWTEVAGDPPSSNVLVVSGMEGTMASITEGEGLATLIGKDTGSGQPAGFAGRVGRTLIALQAQPVSIIRSQGQTFFDMVDVSAALRAVYPLRRLWPQAVVEFTPKDVMDRAWERLDELWMPEVEEGEVTSMDVDVPLVQPGPVNESRLETANRSHEASPSSWKSKSGSVAADSWGRDSGPWGEWDASPFDDWTVASATSGWDLPGPGDWSARETGRELPPSHLAEPSFRGSEEVSRTAITTEAGQSDERATSTAAVSSGHSGAVAEETIRPPAPRVATASKAVTPPSPSPRAEATSKAASTLSDALSSHVAPIQSTSASSAQHRVPRVIKPLPTGPRAHRPASTTPSAPSLPAATRTDTPSASGPVSASSPPALLSRLRDPRPLLGRLSSRSLPDAPVKSLLERIASTSGCSPGIREPSSDIAPPRAVKRKSAKRRERDVARAIRRQGRVLSQVTEPIVCDTPMATTSVAAAPSSTGDKHAGRTAIKTFANDTKFHVYYSIRVSMSSVWLIREIFGWGHWTWRWGNSQRCEKVGYQDWSPYQPRGAPSMVINRRHTIKESIQQKGELAISKG</sequence>
<gene>
    <name evidence="2" type="ORF">GGX14DRAFT_403263</name>
</gene>
<evidence type="ECO:0000313" key="3">
    <source>
        <dbReference type="Proteomes" id="UP001219525"/>
    </source>
</evidence>
<dbReference type="EMBL" id="JARJCW010000083">
    <property type="protein sequence ID" value="KAJ7196548.1"/>
    <property type="molecule type" value="Genomic_DNA"/>
</dbReference>
<accession>A0AAD6V0B2</accession>
<reference evidence="2" key="1">
    <citation type="submission" date="2023-03" db="EMBL/GenBank/DDBJ databases">
        <title>Massive genome expansion in bonnet fungi (Mycena s.s.) driven by repeated elements and novel gene families across ecological guilds.</title>
        <authorList>
            <consortium name="Lawrence Berkeley National Laboratory"/>
            <person name="Harder C.B."/>
            <person name="Miyauchi S."/>
            <person name="Viragh M."/>
            <person name="Kuo A."/>
            <person name="Thoen E."/>
            <person name="Andreopoulos B."/>
            <person name="Lu D."/>
            <person name="Skrede I."/>
            <person name="Drula E."/>
            <person name="Henrissat B."/>
            <person name="Morin E."/>
            <person name="Kohler A."/>
            <person name="Barry K."/>
            <person name="LaButti K."/>
            <person name="Morin E."/>
            <person name="Salamov A."/>
            <person name="Lipzen A."/>
            <person name="Mereny Z."/>
            <person name="Hegedus B."/>
            <person name="Baldrian P."/>
            <person name="Stursova M."/>
            <person name="Weitz H."/>
            <person name="Taylor A."/>
            <person name="Grigoriev I.V."/>
            <person name="Nagy L.G."/>
            <person name="Martin F."/>
            <person name="Kauserud H."/>
        </authorList>
    </citation>
    <scope>NUCLEOTIDE SEQUENCE</scope>
    <source>
        <strain evidence="2">9144</strain>
    </source>
</reference>
<feature type="region of interest" description="Disordered" evidence="1">
    <location>
        <begin position="198"/>
        <end position="242"/>
    </location>
</feature>
<protein>
    <submittedName>
        <fullName evidence="2">Uncharacterized protein</fullName>
    </submittedName>
</protein>
<feature type="region of interest" description="Disordered" evidence="1">
    <location>
        <begin position="663"/>
        <end position="694"/>
    </location>
</feature>
<comment type="caution">
    <text evidence="2">The sequence shown here is derived from an EMBL/GenBank/DDBJ whole genome shotgun (WGS) entry which is preliminary data.</text>
</comment>
<dbReference type="AlphaFoldDB" id="A0AAD6V0B2"/>
<feature type="compositionally biased region" description="Low complexity" evidence="1">
    <location>
        <begin position="412"/>
        <end position="423"/>
    </location>
</feature>